<dbReference type="OrthoDB" id="165382at2759"/>
<comment type="similarity">
    <text evidence="2">Belongs to the NIPA family.</text>
</comment>
<evidence type="ECO:0000256" key="2">
    <source>
        <dbReference type="ARBA" id="ARBA00007230"/>
    </source>
</evidence>
<feature type="non-terminal residue" evidence="8">
    <location>
        <position position="1"/>
    </location>
</feature>
<name>A0A226MM82_CALSU</name>
<comment type="caution">
    <text evidence="8">The sequence shown here is derived from an EMBL/GenBank/DDBJ whole genome shotgun (WGS) entry which is preliminary data.</text>
</comment>
<evidence type="ECO:0000256" key="5">
    <source>
        <dbReference type="ARBA" id="ARBA00023136"/>
    </source>
</evidence>
<keyword evidence="9" id="KW-1185">Reference proteome</keyword>
<dbReference type="GO" id="GO:0016020">
    <property type="term" value="C:membrane"/>
    <property type="evidence" value="ECO:0007669"/>
    <property type="project" value="UniProtKB-SubCell"/>
</dbReference>
<proteinExistence type="inferred from homology"/>
<gene>
    <name evidence="8" type="ORF">ASZ78_010658</name>
</gene>
<evidence type="ECO:0000256" key="7">
    <source>
        <dbReference type="SAM" id="Phobius"/>
    </source>
</evidence>
<feature type="region of interest" description="Disordered" evidence="6">
    <location>
        <begin position="332"/>
        <end position="352"/>
    </location>
</feature>
<reference evidence="8 9" key="1">
    <citation type="submission" date="2016-07" db="EMBL/GenBank/DDBJ databases">
        <title>Disparate Historic Effective Population Sizes Predicted by Modern Levels of Genome Diversity for the Scaled Quail (Callipepla squamata) and the Northern Bobwhite (Colinus virginianus): Inferences from First and Second Generation Draft Genome Assemblies for Sympatric New World Quail.</title>
        <authorList>
            <person name="Oldeschulte D.L."/>
            <person name="Halley Y.A."/>
            <person name="Bhattarai E.K."/>
            <person name="Brashear W.A."/>
            <person name="Hill J."/>
            <person name="Metz R.P."/>
            <person name="Johnson C.D."/>
            <person name="Rollins D."/>
            <person name="Peterson M.J."/>
            <person name="Bickhart D.M."/>
            <person name="Decker J.E."/>
            <person name="Seabury C.M."/>
        </authorList>
    </citation>
    <scope>NUCLEOTIDE SEQUENCE [LARGE SCALE GENOMIC DNA]</scope>
    <source>
        <strain evidence="8 9">Texas</strain>
        <tissue evidence="8">Leg muscle</tissue>
    </source>
</reference>
<organism evidence="8 9">
    <name type="scientific">Callipepla squamata</name>
    <name type="common">Scaled quail</name>
    <dbReference type="NCBI Taxonomy" id="9009"/>
    <lineage>
        <taxon>Eukaryota</taxon>
        <taxon>Metazoa</taxon>
        <taxon>Chordata</taxon>
        <taxon>Craniata</taxon>
        <taxon>Vertebrata</taxon>
        <taxon>Euteleostomi</taxon>
        <taxon>Archelosauria</taxon>
        <taxon>Archosauria</taxon>
        <taxon>Dinosauria</taxon>
        <taxon>Saurischia</taxon>
        <taxon>Theropoda</taxon>
        <taxon>Coelurosauria</taxon>
        <taxon>Aves</taxon>
        <taxon>Neognathae</taxon>
        <taxon>Galloanserae</taxon>
        <taxon>Galliformes</taxon>
        <taxon>Odontophoridae</taxon>
        <taxon>Callipepla</taxon>
    </lineage>
</organism>
<dbReference type="Proteomes" id="UP000198323">
    <property type="component" value="Unassembled WGS sequence"/>
</dbReference>
<feature type="transmembrane region" description="Helical" evidence="7">
    <location>
        <begin position="26"/>
        <end position="46"/>
    </location>
</feature>
<protein>
    <recommendedName>
        <fullName evidence="10">NIPA like domain containing 3</fullName>
    </recommendedName>
</protein>
<keyword evidence="5 7" id="KW-0472">Membrane</keyword>
<evidence type="ECO:0000256" key="1">
    <source>
        <dbReference type="ARBA" id="ARBA00004141"/>
    </source>
</evidence>
<evidence type="ECO:0000313" key="8">
    <source>
        <dbReference type="EMBL" id="OXB56404.1"/>
    </source>
</evidence>
<dbReference type="AlphaFoldDB" id="A0A226MM82"/>
<dbReference type="PANTHER" id="PTHR12570">
    <property type="match status" value="1"/>
</dbReference>
<dbReference type="STRING" id="9009.A0A226MM82"/>
<dbReference type="Pfam" id="PF05653">
    <property type="entry name" value="Mg_trans_NIPA"/>
    <property type="match status" value="1"/>
</dbReference>
<feature type="transmembrane region" description="Helical" evidence="7">
    <location>
        <begin position="164"/>
        <end position="186"/>
    </location>
</feature>
<dbReference type="GO" id="GO:0015095">
    <property type="term" value="F:magnesium ion transmembrane transporter activity"/>
    <property type="evidence" value="ECO:0007669"/>
    <property type="project" value="InterPro"/>
</dbReference>
<accession>A0A226MM82</accession>
<feature type="transmembrane region" description="Helical" evidence="7">
    <location>
        <begin position="233"/>
        <end position="252"/>
    </location>
</feature>
<keyword evidence="3 7" id="KW-0812">Transmembrane</keyword>
<evidence type="ECO:0008006" key="10">
    <source>
        <dbReference type="Google" id="ProtNLM"/>
    </source>
</evidence>
<feature type="transmembrane region" description="Helical" evidence="7">
    <location>
        <begin position="125"/>
        <end position="144"/>
    </location>
</feature>
<feature type="transmembrane region" description="Helical" evidence="7">
    <location>
        <begin position="93"/>
        <end position="113"/>
    </location>
</feature>
<sequence length="352" mass="39016">IVHKTPTSFKIQYINVISIMFVQENLIGALLAIFGHLVISIALNLQKYSHIRLAGSKDPRAYFKTKTWWCGLFLLVLGELGVFSSYAFAPLSLIVPLSAVSVIASAIIGIIFIKEKWKPKEFLRRYVLSFVGCGLAIVGTYLLITFGPNSHEKMTGENITRHLVSWPFLLYMLVEIIIFCLLLYFYKEKNVNYIAIILLLVALLGSMTVVTVKAVAGMIVVSIQGNLQLNYPIFYVMLVCMIATTIFQATFLAQASQLYDSSQIASVGYILSTTVAITAGNILVFSGMQNMHDKGIAVQPDLKASFSYGALENNDNMPEIYTPATLPIVQEQHGSRGVSAPPYRVLEHSKKE</sequence>
<dbReference type="EMBL" id="MCFN01000643">
    <property type="protein sequence ID" value="OXB56404.1"/>
    <property type="molecule type" value="Genomic_DNA"/>
</dbReference>
<dbReference type="InterPro" id="IPR008521">
    <property type="entry name" value="Mg_trans_NIPA"/>
</dbReference>
<keyword evidence="4 7" id="KW-1133">Transmembrane helix</keyword>
<evidence type="ECO:0000256" key="4">
    <source>
        <dbReference type="ARBA" id="ARBA00022989"/>
    </source>
</evidence>
<comment type="subcellular location">
    <subcellularLocation>
        <location evidence="1">Membrane</location>
        <topology evidence="1">Multi-pass membrane protein</topology>
    </subcellularLocation>
</comment>
<evidence type="ECO:0000313" key="9">
    <source>
        <dbReference type="Proteomes" id="UP000198323"/>
    </source>
</evidence>
<feature type="transmembrane region" description="Helical" evidence="7">
    <location>
        <begin position="67"/>
        <end position="87"/>
    </location>
</feature>
<feature type="transmembrane region" description="Helical" evidence="7">
    <location>
        <begin position="264"/>
        <end position="285"/>
    </location>
</feature>
<evidence type="ECO:0000256" key="3">
    <source>
        <dbReference type="ARBA" id="ARBA00022692"/>
    </source>
</evidence>
<feature type="transmembrane region" description="Helical" evidence="7">
    <location>
        <begin position="193"/>
        <end position="221"/>
    </location>
</feature>
<dbReference type="PANTHER" id="PTHR12570:SF14">
    <property type="entry name" value="NIPA-LIKE PROTEIN 3"/>
    <property type="match status" value="1"/>
</dbReference>
<evidence type="ECO:0000256" key="6">
    <source>
        <dbReference type="SAM" id="MobiDB-lite"/>
    </source>
</evidence>